<name>A0A238URT0_9ACTN</name>
<sequence>MYRFRPTLVTDVPDGWLVKESITILSPDGQANVIASSEPLDSAINSAEYAREQGELLGEKFPGYTQLHYAPVDVFGGHPGYYRSFQWTPPDNVPVSQFQLYLARNSRGYTATATTGLRSAHIYQDILIAILRQLFISEEDLMANDPSSAGP</sequence>
<dbReference type="InterPro" id="IPR016123">
    <property type="entry name" value="Mog1/PsbP_a/b/a-sand"/>
</dbReference>
<dbReference type="OrthoDB" id="5194303at2"/>
<dbReference type="SUPFAM" id="SSF55724">
    <property type="entry name" value="Mog1p/PsbP-like"/>
    <property type="match status" value="1"/>
</dbReference>
<dbReference type="Proteomes" id="UP000198403">
    <property type="component" value="Unassembled WGS sequence"/>
</dbReference>
<proteinExistence type="predicted"/>
<dbReference type="EMBL" id="FZNO01000001">
    <property type="protein sequence ID" value="SNR24850.1"/>
    <property type="molecule type" value="Genomic_DNA"/>
</dbReference>
<evidence type="ECO:0000313" key="1">
    <source>
        <dbReference type="EMBL" id="SNR24850.1"/>
    </source>
</evidence>
<evidence type="ECO:0008006" key="3">
    <source>
        <dbReference type="Google" id="ProtNLM"/>
    </source>
</evidence>
<dbReference type="AlphaFoldDB" id="A0A238URT0"/>
<accession>A0A238URT0</accession>
<reference evidence="1 2" key="1">
    <citation type="submission" date="2017-06" db="EMBL/GenBank/DDBJ databases">
        <authorList>
            <person name="Kim H.J."/>
            <person name="Triplett B.A."/>
        </authorList>
    </citation>
    <scope>NUCLEOTIDE SEQUENCE [LARGE SCALE GENOMIC DNA]</scope>
    <source>
        <strain evidence="1 2">DSM 44272</strain>
    </source>
</reference>
<evidence type="ECO:0000313" key="2">
    <source>
        <dbReference type="Proteomes" id="UP000198403"/>
    </source>
</evidence>
<organism evidence="1 2">
    <name type="scientific">Blastococcus mobilis</name>
    <dbReference type="NCBI Taxonomy" id="1938746"/>
    <lineage>
        <taxon>Bacteria</taxon>
        <taxon>Bacillati</taxon>
        <taxon>Actinomycetota</taxon>
        <taxon>Actinomycetes</taxon>
        <taxon>Geodermatophilales</taxon>
        <taxon>Geodermatophilaceae</taxon>
        <taxon>Blastococcus</taxon>
    </lineage>
</organism>
<protein>
    <recommendedName>
        <fullName evidence="3">DUF1795 domain-containing protein</fullName>
    </recommendedName>
</protein>
<keyword evidence="2" id="KW-1185">Reference proteome</keyword>
<gene>
    <name evidence="1" type="ORF">SAMN06272737_101296</name>
</gene>
<dbReference type="Gene3D" id="3.40.1000.10">
    <property type="entry name" value="Mog1/PsbP, alpha/beta/alpha sandwich"/>
    <property type="match status" value="1"/>
</dbReference>